<name>A0ABU9XKV3_9BACI</name>
<protein>
    <submittedName>
        <fullName evidence="2">GNAT family protein</fullName>
        <ecNumber evidence="2">2.-.-.-</ecNumber>
    </submittedName>
</protein>
<feature type="domain" description="N-acetyltransferase" evidence="1">
    <location>
        <begin position="16"/>
        <end position="180"/>
    </location>
</feature>
<dbReference type="Pfam" id="PF13302">
    <property type="entry name" value="Acetyltransf_3"/>
    <property type="match status" value="1"/>
</dbReference>
<dbReference type="PANTHER" id="PTHR43792:SF9">
    <property type="entry name" value="RIBOSOMAL-PROTEIN-ALANINE ACETYLTRANSFERASE"/>
    <property type="match status" value="1"/>
</dbReference>
<dbReference type="InterPro" id="IPR051531">
    <property type="entry name" value="N-acetyltransferase"/>
</dbReference>
<dbReference type="SUPFAM" id="SSF55729">
    <property type="entry name" value="Acyl-CoA N-acyltransferases (Nat)"/>
    <property type="match status" value="1"/>
</dbReference>
<dbReference type="EMBL" id="JBDIML010000003">
    <property type="protein sequence ID" value="MEN2767457.1"/>
    <property type="molecule type" value="Genomic_DNA"/>
</dbReference>
<dbReference type="InterPro" id="IPR016181">
    <property type="entry name" value="Acyl_CoA_acyltransferase"/>
</dbReference>
<comment type="caution">
    <text evidence="2">The sequence shown here is derived from an EMBL/GenBank/DDBJ whole genome shotgun (WGS) entry which is preliminary data.</text>
</comment>
<dbReference type="Proteomes" id="UP001444625">
    <property type="component" value="Unassembled WGS sequence"/>
</dbReference>
<accession>A0ABU9XKV3</accession>
<sequence length="184" mass="21519">MSKKIEDFPVLETERLRLRMIEENDAPSLLKYLSDKDVMQYYGLKPFTEINEALNEISWYQSIYLNKSGIRWGITWKEENEVIGSCGFLNGVSEHCRTDIGYELSKDYWGQGIASEALVAVLEYGFNELELERVQALIEPPNISSMKLVEKHGFIREGLLRNYEYTDGKFDDLYMYALLKRDFK</sequence>
<dbReference type="InterPro" id="IPR000182">
    <property type="entry name" value="GNAT_dom"/>
</dbReference>
<keyword evidence="3" id="KW-1185">Reference proteome</keyword>
<evidence type="ECO:0000259" key="1">
    <source>
        <dbReference type="PROSITE" id="PS51186"/>
    </source>
</evidence>
<evidence type="ECO:0000313" key="2">
    <source>
        <dbReference type="EMBL" id="MEN2767457.1"/>
    </source>
</evidence>
<dbReference type="Gene3D" id="3.40.630.30">
    <property type="match status" value="1"/>
</dbReference>
<evidence type="ECO:0000313" key="3">
    <source>
        <dbReference type="Proteomes" id="UP001444625"/>
    </source>
</evidence>
<organism evidence="2 3">
    <name type="scientific">Ornithinibacillus xuwenensis</name>
    <dbReference type="NCBI Taxonomy" id="3144668"/>
    <lineage>
        <taxon>Bacteria</taxon>
        <taxon>Bacillati</taxon>
        <taxon>Bacillota</taxon>
        <taxon>Bacilli</taxon>
        <taxon>Bacillales</taxon>
        <taxon>Bacillaceae</taxon>
        <taxon>Ornithinibacillus</taxon>
    </lineage>
</organism>
<dbReference type="RefSeq" id="WP_345824933.1">
    <property type="nucleotide sequence ID" value="NZ_JBDIML010000003.1"/>
</dbReference>
<keyword evidence="2" id="KW-0808">Transferase</keyword>
<dbReference type="GO" id="GO:0016740">
    <property type="term" value="F:transferase activity"/>
    <property type="evidence" value="ECO:0007669"/>
    <property type="project" value="UniProtKB-KW"/>
</dbReference>
<dbReference type="EC" id="2.-.-.-" evidence="2"/>
<proteinExistence type="predicted"/>
<dbReference type="PANTHER" id="PTHR43792">
    <property type="entry name" value="GNAT FAMILY, PUTATIVE (AFU_ORTHOLOGUE AFUA_3G00765)-RELATED-RELATED"/>
    <property type="match status" value="1"/>
</dbReference>
<reference evidence="2 3" key="1">
    <citation type="submission" date="2024-05" db="EMBL/GenBank/DDBJ databases">
        <authorList>
            <person name="Haq I."/>
            <person name="Ullah Z."/>
            <person name="Ahmad R."/>
            <person name="Li M."/>
            <person name="Tong Y."/>
        </authorList>
    </citation>
    <scope>NUCLEOTIDE SEQUENCE [LARGE SCALE GENOMIC DNA]</scope>
    <source>
        <strain evidence="2 3">16A2E</strain>
    </source>
</reference>
<dbReference type="PROSITE" id="PS51186">
    <property type="entry name" value="GNAT"/>
    <property type="match status" value="1"/>
</dbReference>
<gene>
    <name evidence="2" type="ORF">ABC228_09665</name>
</gene>